<evidence type="ECO:0000313" key="3">
    <source>
        <dbReference type="EMBL" id="GER31683.1"/>
    </source>
</evidence>
<keyword evidence="4" id="KW-1185">Reference proteome</keyword>
<dbReference type="OrthoDB" id="1266170at2759"/>
<feature type="chain" id="PRO_5022867742" evidence="1">
    <location>
        <begin position="19"/>
        <end position="262"/>
    </location>
</feature>
<feature type="signal peptide" evidence="1">
    <location>
        <begin position="1"/>
        <end position="18"/>
    </location>
</feature>
<dbReference type="InterPro" id="IPR017451">
    <property type="entry name" value="F-box-assoc_interact_dom"/>
</dbReference>
<dbReference type="SUPFAM" id="SSF51004">
    <property type="entry name" value="C-terminal (heme d1) domain of cytochrome cd1-nitrite reductase"/>
    <property type="match status" value="1"/>
</dbReference>
<sequence>MMFISFGLYGLLLWDVTTKEVKTIPEPDLSGKMTRNTRSHSGMGIDPVSGDYKVVRILMTYPILHSIDCIPDTKAELYSFKTGHLKQIPYPHQFQFCGDPVCSVHVNGSYYWALSKEPGYILSFDFATEKFDSRLIPIPKTRGIVVDHFPNFHLVEFQGSLALVYNKWADNNLAAAVKESCPDFEIWVWNDESWSLVSAFSIPVPNPCFMGFLENDKLFIKHNDNKLLLFDLATRQLHDLGPWDPLLEQKIFPLVPGFLSTP</sequence>
<accession>A0A5A7PFL0</accession>
<dbReference type="InterPro" id="IPR011048">
    <property type="entry name" value="Haem_d1_sf"/>
</dbReference>
<dbReference type="PANTHER" id="PTHR31672">
    <property type="entry name" value="BNACNNG10540D PROTEIN"/>
    <property type="match status" value="1"/>
</dbReference>
<dbReference type="InterPro" id="IPR006527">
    <property type="entry name" value="F-box-assoc_dom_typ1"/>
</dbReference>
<proteinExistence type="predicted"/>
<organism evidence="3 4">
    <name type="scientific">Striga asiatica</name>
    <name type="common">Asiatic witchweed</name>
    <name type="synonym">Buchnera asiatica</name>
    <dbReference type="NCBI Taxonomy" id="4170"/>
    <lineage>
        <taxon>Eukaryota</taxon>
        <taxon>Viridiplantae</taxon>
        <taxon>Streptophyta</taxon>
        <taxon>Embryophyta</taxon>
        <taxon>Tracheophyta</taxon>
        <taxon>Spermatophyta</taxon>
        <taxon>Magnoliopsida</taxon>
        <taxon>eudicotyledons</taxon>
        <taxon>Gunneridae</taxon>
        <taxon>Pentapetalae</taxon>
        <taxon>asterids</taxon>
        <taxon>lamiids</taxon>
        <taxon>Lamiales</taxon>
        <taxon>Orobanchaceae</taxon>
        <taxon>Buchnereae</taxon>
        <taxon>Striga</taxon>
    </lineage>
</organism>
<keyword evidence="1" id="KW-0732">Signal</keyword>
<protein>
    <submittedName>
        <fullName evidence="3">F-box family protein</fullName>
    </submittedName>
</protein>
<feature type="domain" description="F-box associated beta-propeller type 1" evidence="2">
    <location>
        <begin position="10"/>
        <end position="233"/>
    </location>
</feature>
<dbReference type="EMBL" id="BKCP01004516">
    <property type="protein sequence ID" value="GER31683.1"/>
    <property type="molecule type" value="Genomic_DNA"/>
</dbReference>
<evidence type="ECO:0000256" key="1">
    <source>
        <dbReference type="SAM" id="SignalP"/>
    </source>
</evidence>
<evidence type="ECO:0000313" key="4">
    <source>
        <dbReference type="Proteomes" id="UP000325081"/>
    </source>
</evidence>
<evidence type="ECO:0000259" key="2">
    <source>
        <dbReference type="Pfam" id="PF07734"/>
    </source>
</evidence>
<comment type="caution">
    <text evidence="3">The sequence shown here is derived from an EMBL/GenBank/DDBJ whole genome shotgun (WGS) entry which is preliminary data.</text>
</comment>
<name>A0A5A7PFL0_STRAF</name>
<dbReference type="Pfam" id="PF07734">
    <property type="entry name" value="FBA_1"/>
    <property type="match status" value="1"/>
</dbReference>
<dbReference type="AlphaFoldDB" id="A0A5A7PFL0"/>
<dbReference type="InterPro" id="IPR050796">
    <property type="entry name" value="SCF_F-box_component"/>
</dbReference>
<dbReference type="Proteomes" id="UP000325081">
    <property type="component" value="Unassembled WGS sequence"/>
</dbReference>
<reference evidence="4" key="1">
    <citation type="journal article" date="2019" name="Curr. Biol.">
        <title>Genome Sequence of Striga asiatica Provides Insight into the Evolution of Plant Parasitism.</title>
        <authorList>
            <person name="Yoshida S."/>
            <person name="Kim S."/>
            <person name="Wafula E.K."/>
            <person name="Tanskanen J."/>
            <person name="Kim Y.M."/>
            <person name="Honaas L."/>
            <person name="Yang Z."/>
            <person name="Spallek T."/>
            <person name="Conn C.E."/>
            <person name="Ichihashi Y."/>
            <person name="Cheong K."/>
            <person name="Cui S."/>
            <person name="Der J.P."/>
            <person name="Gundlach H."/>
            <person name="Jiao Y."/>
            <person name="Hori C."/>
            <person name="Ishida J.K."/>
            <person name="Kasahara H."/>
            <person name="Kiba T."/>
            <person name="Kim M.S."/>
            <person name="Koo N."/>
            <person name="Laohavisit A."/>
            <person name="Lee Y.H."/>
            <person name="Lumba S."/>
            <person name="McCourt P."/>
            <person name="Mortimer J.C."/>
            <person name="Mutuku J.M."/>
            <person name="Nomura T."/>
            <person name="Sasaki-Sekimoto Y."/>
            <person name="Seto Y."/>
            <person name="Wang Y."/>
            <person name="Wakatake T."/>
            <person name="Sakakibara H."/>
            <person name="Demura T."/>
            <person name="Yamaguchi S."/>
            <person name="Yoneyama K."/>
            <person name="Manabe R.I."/>
            <person name="Nelson D.C."/>
            <person name="Schulman A.H."/>
            <person name="Timko M.P."/>
            <person name="dePamphilis C.W."/>
            <person name="Choi D."/>
            <person name="Shirasu K."/>
        </authorList>
    </citation>
    <scope>NUCLEOTIDE SEQUENCE [LARGE SCALE GENOMIC DNA]</scope>
    <source>
        <strain evidence="4">cv. UVA1</strain>
    </source>
</reference>
<dbReference type="PANTHER" id="PTHR31672:SF13">
    <property type="entry name" value="F-BOX PROTEIN CPR30-LIKE"/>
    <property type="match status" value="1"/>
</dbReference>
<gene>
    <name evidence="3" type="ORF">STAS_07713</name>
</gene>
<dbReference type="NCBIfam" id="TIGR01640">
    <property type="entry name" value="F_box_assoc_1"/>
    <property type="match status" value="1"/>
</dbReference>